<dbReference type="GO" id="GO:0051301">
    <property type="term" value="P:cell division"/>
    <property type="evidence" value="ECO:0007669"/>
    <property type="project" value="UniProtKB-KW"/>
</dbReference>
<dbReference type="GO" id="GO:0005524">
    <property type="term" value="F:ATP binding"/>
    <property type="evidence" value="ECO:0007669"/>
    <property type="project" value="UniProtKB-UniRule"/>
</dbReference>
<evidence type="ECO:0000256" key="5">
    <source>
        <dbReference type="ARBA" id="ARBA00022840"/>
    </source>
</evidence>
<feature type="binding site" evidence="10">
    <location>
        <begin position="97"/>
        <end position="103"/>
    </location>
    <ligand>
        <name>ATP</name>
        <dbReference type="ChEBI" id="CHEBI:30616"/>
    </ligand>
</feature>
<dbReference type="PANTHER" id="PTHR43024">
    <property type="entry name" value="UDP-N-ACETYLMURAMOYL-TRIPEPTIDE--D-ALANYL-D-ALANINE LIGASE"/>
    <property type="match status" value="1"/>
</dbReference>
<keyword evidence="2 10" id="KW-0436">Ligase</keyword>
<feature type="domain" description="Mur ligase C-terminal" evidence="13">
    <location>
        <begin position="306"/>
        <end position="420"/>
    </location>
</feature>
<dbReference type="InterPro" id="IPR051046">
    <property type="entry name" value="MurCDEF_CellWall_CoF430Synth"/>
</dbReference>
<dbReference type="GO" id="GO:0047480">
    <property type="term" value="F:UDP-N-acetylmuramoyl-tripeptide-D-alanyl-D-alanine ligase activity"/>
    <property type="evidence" value="ECO:0007669"/>
    <property type="project" value="UniProtKB-UniRule"/>
</dbReference>
<keyword evidence="8 10" id="KW-0131">Cell cycle</keyword>
<dbReference type="EMBL" id="FOZZ01000009">
    <property type="protein sequence ID" value="SFT01900.1"/>
    <property type="molecule type" value="Genomic_DNA"/>
</dbReference>
<evidence type="ECO:0000259" key="13">
    <source>
        <dbReference type="Pfam" id="PF02875"/>
    </source>
</evidence>
<dbReference type="GO" id="GO:0009252">
    <property type="term" value="P:peptidoglycan biosynthetic process"/>
    <property type="evidence" value="ECO:0007669"/>
    <property type="project" value="UniProtKB-UniRule"/>
</dbReference>
<feature type="domain" description="Mur ligase central" evidence="14">
    <location>
        <begin position="95"/>
        <end position="282"/>
    </location>
</feature>
<comment type="catalytic activity">
    <reaction evidence="10 11">
        <text>D-alanyl-D-alanine + UDP-N-acetyl-alpha-D-muramoyl-L-alanyl-gamma-D-glutamyl-meso-2,6-diaminopimelate + ATP = UDP-N-acetyl-alpha-D-muramoyl-L-alanyl-gamma-D-glutamyl-meso-2,6-diaminopimeloyl-D-alanyl-D-alanine + ADP + phosphate + H(+)</text>
        <dbReference type="Rhea" id="RHEA:28374"/>
        <dbReference type="ChEBI" id="CHEBI:15378"/>
        <dbReference type="ChEBI" id="CHEBI:30616"/>
        <dbReference type="ChEBI" id="CHEBI:43474"/>
        <dbReference type="ChEBI" id="CHEBI:57822"/>
        <dbReference type="ChEBI" id="CHEBI:61386"/>
        <dbReference type="ChEBI" id="CHEBI:83905"/>
        <dbReference type="ChEBI" id="CHEBI:456216"/>
        <dbReference type="EC" id="6.3.2.10"/>
    </reaction>
</comment>
<dbReference type="Pfam" id="PF08245">
    <property type="entry name" value="Mur_ligase_M"/>
    <property type="match status" value="1"/>
</dbReference>
<organism evidence="15 16">
    <name type="scientific">Sphingobacterium wenxiniae</name>
    <dbReference type="NCBI Taxonomy" id="683125"/>
    <lineage>
        <taxon>Bacteria</taxon>
        <taxon>Pseudomonadati</taxon>
        <taxon>Bacteroidota</taxon>
        <taxon>Sphingobacteriia</taxon>
        <taxon>Sphingobacteriales</taxon>
        <taxon>Sphingobacteriaceae</taxon>
        <taxon>Sphingobacterium</taxon>
    </lineage>
</organism>
<sequence length="432" mass="47807">MHIDELYRLYRQYPRVCTDTRNILPDSIFFALKGERFNANTFAEEALSLGARYVVIDEAQYQKDERYILVDDVLQALQQLANHHRKQLHIPFIGVTGTNGKTTTKELLYAVLSQKFRVLATKGNLNNHIGVPLTLLSISEDVEAAIIEMGANHPEEIAFLCGLAEPTHGLITNVGKAHLEGFGSFEGVKKTKGELYDYLKSHDGVLFLQADNAHLVEMEQARGVNKVVRYGFSEGNDIIGRLEIANPFLTVSWHKNGGTDYKITTHLTGSYNTENILAAVAVGDYFGLTATEINAGVEGYVPTNNRSQITKTADNTVIADYYNANASSMAAALDNIAVIAGNKKVIILGDMFEMGEESTEEHRKVIEKALSLGVDRVIFVGKAFYAQRNDAAQFYETTEEAKTALIEKPLKGCMVLLKASRGMAFEKLMEVL</sequence>
<dbReference type="RefSeq" id="WP_093366479.1">
    <property type="nucleotide sequence ID" value="NZ_FOZZ01000009.1"/>
</dbReference>
<dbReference type="UniPathway" id="UPA00219"/>
<dbReference type="NCBIfam" id="TIGR01143">
    <property type="entry name" value="murF"/>
    <property type="match status" value="1"/>
</dbReference>
<dbReference type="InterPro" id="IPR004101">
    <property type="entry name" value="Mur_ligase_C"/>
</dbReference>
<dbReference type="InterPro" id="IPR035911">
    <property type="entry name" value="MurE/MurF_N"/>
</dbReference>
<keyword evidence="7 10" id="KW-0573">Peptidoglycan synthesis</keyword>
<evidence type="ECO:0000259" key="12">
    <source>
        <dbReference type="Pfam" id="PF01225"/>
    </source>
</evidence>
<evidence type="ECO:0000256" key="8">
    <source>
        <dbReference type="ARBA" id="ARBA00023306"/>
    </source>
</evidence>
<comment type="subcellular location">
    <subcellularLocation>
        <location evidence="10 11">Cytoplasm</location>
    </subcellularLocation>
</comment>
<dbReference type="InterPro" id="IPR005863">
    <property type="entry name" value="UDP-N-AcMur_synth"/>
</dbReference>
<dbReference type="InterPro" id="IPR000713">
    <property type="entry name" value="Mur_ligase_N"/>
</dbReference>
<dbReference type="InterPro" id="IPR036565">
    <property type="entry name" value="Mur-like_cat_sf"/>
</dbReference>
<dbReference type="GO" id="GO:0008766">
    <property type="term" value="F:UDP-N-acetylmuramoylalanyl-D-glutamyl-2,6-diaminopimelate-D-alanyl-D-alanine ligase activity"/>
    <property type="evidence" value="ECO:0007669"/>
    <property type="project" value="RHEA"/>
</dbReference>
<evidence type="ECO:0000256" key="1">
    <source>
        <dbReference type="ARBA" id="ARBA00022490"/>
    </source>
</evidence>
<comment type="similarity">
    <text evidence="10">Belongs to the MurCDEF family. MurF subfamily.</text>
</comment>
<evidence type="ECO:0000256" key="6">
    <source>
        <dbReference type="ARBA" id="ARBA00022960"/>
    </source>
</evidence>
<keyword evidence="5 10" id="KW-0067">ATP-binding</keyword>
<evidence type="ECO:0000313" key="16">
    <source>
        <dbReference type="Proteomes" id="UP000198785"/>
    </source>
</evidence>
<dbReference type="AlphaFoldDB" id="A0A1I6UKF7"/>
<keyword evidence="1 10" id="KW-0963">Cytoplasm</keyword>
<feature type="domain" description="Mur ligase N-terminal catalytic" evidence="12">
    <location>
        <begin position="16"/>
        <end position="84"/>
    </location>
</feature>
<dbReference type="Pfam" id="PF01225">
    <property type="entry name" value="Mur_ligase"/>
    <property type="match status" value="1"/>
</dbReference>
<keyword evidence="6 10" id="KW-0133">Cell shape</keyword>
<evidence type="ECO:0000256" key="3">
    <source>
        <dbReference type="ARBA" id="ARBA00022618"/>
    </source>
</evidence>
<reference evidence="15 16" key="1">
    <citation type="submission" date="2016-10" db="EMBL/GenBank/DDBJ databases">
        <authorList>
            <person name="de Groot N.N."/>
        </authorList>
    </citation>
    <scope>NUCLEOTIDE SEQUENCE [LARGE SCALE GENOMIC DNA]</scope>
    <source>
        <strain evidence="15 16">DSM 22789</strain>
    </source>
</reference>
<evidence type="ECO:0000256" key="11">
    <source>
        <dbReference type="RuleBase" id="RU004136"/>
    </source>
</evidence>
<dbReference type="STRING" id="683125.SAMN05660206_10960"/>
<comment type="pathway">
    <text evidence="10 11">Cell wall biogenesis; peptidoglycan biosynthesis.</text>
</comment>
<dbReference type="GO" id="GO:0071555">
    <property type="term" value="P:cell wall organization"/>
    <property type="evidence" value="ECO:0007669"/>
    <property type="project" value="UniProtKB-KW"/>
</dbReference>
<dbReference type="InterPro" id="IPR036615">
    <property type="entry name" value="Mur_ligase_C_dom_sf"/>
</dbReference>
<dbReference type="HAMAP" id="MF_02019">
    <property type="entry name" value="MurF"/>
    <property type="match status" value="1"/>
</dbReference>
<dbReference type="Gene3D" id="3.40.1190.10">
    <property type="entry name" value="Mur-like, catalytic domain"/>
    <property type="match status" value="1"/>
</dbReference>
<keyword evidence="4 10" id="KW-0547">Nucleotide-binding</keyword>
<dbReference type="EC" id="6.3.2.10" evidence="10 11"/>
<keyword evidence="3 10" id="KW-0132">Cell division</keyword>
<proteinExistence type="inferred from homology"/>
<dbReference type="Gene3D" id="3.90.190.20">
    <property type="entry name" value="Mur ligase, C-terminal domain"/>
    <property type="match status" value="1"/>
</dbReference>
<dbReference type="GO" id="GO:0008360">
    <property type="term" value="P:regulation of cell shape"/>
    <property type="evidence" value="ECO:0007669"/>
    <property type="project" value="UniProtKB-KW"/>
</dbReference>
<dbReference type="InterPro" id="IPR013221">
    <property type="entry name" value="Mur_ligase_cen"/>
</dbReference>
<evidence type="ECO:0000256" key="9">
    <source>
        <dbReference type="ARBA" id="ARBA00023316"/>
    </source>
</evidence>
<keyword evidence="16" id="KW-1185">Reference proteome</keyword>
<dbReference type="GO" id="GO:0005737">
    <property type="term" value="C:cytoplasm"/>
    <property type="evidence" value="ECO:0007669"/>
    <property type="project" value="UniProtKB-SubCell"/>
</dbReference>
<dbReference type="SUPFAM" id="SSF63418">
    <property type="entry name" value="MurE/MurF N-terminal domain"/>
    <property type="match status" value="1"/>
</dbReference>
<dbReference type="Gene3D" id="3.40.1390.10">
    <property type="entry name" value="MurE/MurF, N-terminal domain"/>
    <property type="match status" value="1"/>
</dbReference>
<dbReference type="OrthoDB" id="9801978at2"/>
<name>A0A1I6UKF7_9SPHI</name>
<keyword evidence="9 10" id="KW-0961">Cell wall biogenesis/degradation</keyword>
<dbReference type="SUPFAM" id="SSF53623">
    <property type="entry name" value="MurD-like peptide ligases, catalytic domain"/>
    <property type="match status" value="1"/>
</dbReference>
<evidence type="ECO:0000256" key="2">
    <source>
        <dbReference type="ARBA" id="ARBA00022598"/>
    </source>
</evidence>
<dbReference type="PANTHER" id="PTHR43024:SF1">
    <property type="entry name" value="UDP-N-ACETYLMURAMOYL-TRIPEPTIDE--D-ALANYL-D-ALANINE LIGASE"/>
    <property type="match status" value="1"/>
</dbReference>
<dbReference type="Proteomes" id="UP000198785">
    <property type="component" value="Unassembled WGS sequence"/>
</dbReference>
<dbReference type="Pfam" id="PF02875">
    <property type="entry name" value="Mur_ligase_C"/>
    <property type="match status" value="1"/>
</dbReference>
<evidence type="ECO:0000313" key="15">
    <source>
        <dbReference type="EMBL" id="SFT01900.1"/>
    </source>
</evidence>
<evidence type="ECO:0000256" key="7">
    <source>
        <dbReference type="ARBA" id="ARBA00022984"/>
    </source>
</evidence>
<dbReference type="SUPFAM" id="SSF53244">
    <property type="entry name" value="MurD-like peptide ligases, peptide-binding domain"/>
    <property type="match status" value="1"/>
</dbReference>
<accession>A0A1I6UKF7</accession>
<evidence type="ECO:0000256" key="4">
    <source>
        <dbReference type="ARBA" id="ARBA00022741"/>
    </source>
</evidence>
<comment type="function">
    <text evidence="10 11">Involved in cell wall formation. Catalyzes the final step in the synthesis of UDP-N-acetylmuramoyl-pentapeptide, the precursor of murein.</text>
</comment>
<evidence type="ECO:0000259" key="14">
    <source>
        <dbReference type="Pfam" id="PF08245"/>
    </source>
</evidence>
<protein>
    <recommendedName>
        <fullName evidence="10 11">UDP-N-acetylmuramoyl-tripeptide--D-alanyl-D-alanine ligase</fullName>
        <ecNumber evidence="10 11">6.3.2.10</ecNumber>
    </recommendedName>
    <alternativeName>
        <fullName evidence="10">D-alanyl-D-alanine-adding enzyme</fullName>
    </alternativeName>
</protein>
<evidence type="ECO:0000256" key="10">
    <source>
        <dbReference type="HAMAP-Rule" id="MF_02019"/>
    </source>
</evidence>
<gene>
    <name evidence="10" type="primary">murF</name>
    <name evidence="15" type="ORF">SAMN05660206_10960</name>
</gene>